<dbReference type="AlphaFoldDB" id="A0A923FM67"/>
<comment type="caution">
    <text evidence="1">The sequence shown here is derived from an EMBL/GenBank/DDBJ whole genome shotgun (WGS) entry which is preliminary data.</text>
</comment>
<reference evidence="1" key="2">
    <citation type="submission" date="2020-07" db="EMBL/GenBank/DDBJ databases">
        <authorList>
            <person name="Lood C."/>
            <person name="Girard L."/>
        </authorList>
    </citation>
    <scope>NUCLEOTIDE SEQUENCE</scope>
    <source>
        <strain evidence="1">SWRI102</strain>
    </source>
</reference>
<dbReference type="Proteomes" id="UP000659438">
    <property type="component" value="Unassembled WGS sequence"/>
</dbReference>
<evidence type="ECO:0000313" key="2">
    <source>
        <dbReference type="EMBL" id="MBV4552774.1"/>
    </source>
</evidence>
<evidence type="ECO:0000313" key="1">
    <source>
        <dbReference type="EMBL" id="MBC3395404.1"/>
    </source>
</evidence>
<sequence>MTVSLIFYVQRSAEQGNKRAGHMSGTEKKVERLQAADFITAQRKI</sequence>
<organism evidence="1">
    <name type="scientific">Pseudomonas marvdashtae</name>
    <dbReference type="NCBI Taxonomy" id="2745500"/>
    <lineage>
        <taxon>Bacteria</taxon>
        <taxon>Pseudomonadati</taxon>
        <taxon>Pseudomonadota</taxon>
        <taxon>Gammaproteobacteria</taxon>
        <taxon>Pseudomonadales</taxon>
        <taxon>Pseudomonadaceae</taxon>
        <taxon>Pseudomonas</taxon>
    </lineage>
</organism>
<keyword evidence="3" id="KW-1185">Reference proteome</keyword>
<reference evidence="1 3" key="1">
    <citation type="journal article" date="2020" name="Microorganisms">
        <title>Reliable Identification of Environmental Pseudomonas Isolates Using the rpoD Gene.</title>
        <authorList>
            <consortium name="The Broad Institute Genome Sequencing Platform"/>
            <person name="Girard L."/>
            <person name="Lood C."/>
            <person name="Rokni-Zadeh H."/>
            <person name="van Noort V."/>
            <person name="Lavigne R."/>
            <person name="De Mot R."/>
        </authorList>
    </citation>
    <scope>NUCLEOTIDE SEQUENCE</scope>
    <source>
        <strain evidence="1 3">SWRI102</strain>
    </source>
</reference>
<proteinExistence type="predicted"/>
<evidence type="ECO:0000313" key="3">
    <source>
        <dbReference type="Proteomes" id="UP000659438"/>
    </source>
</evidence>
<reference evidence="2" key="3">
    <citation type="submission" date="2021-06" db="EMBL/GenBank/DDBJ databases">
        <title>Updating the genus Pseudomonas: Description of 43 new species and partition of the Pseudomonas putida group.</title>
        <authorList>
            <person name="Girard L."/>
            <person name="Lood C."/>
            <person name="Vandamme P."/>
            <person name="Rokni-Zadeh H."/>
            <person name="Van Noort V."/>
            <person name="Hofte M."/>
            <person name="Lavigne R."/>
            <person name="De Mot R."/>
        </authorList>
    </citation>
    <scope>NUCLEOTIDE SEQUENCE</scope>
    <source>
        <strain evidence="2">SWRI102</strain>
    </source>
</reference>
<dbReference type="RefSeq" id="WP_186636444.1">
    <property type="nucleotide sequence ID" value="NZ_JABWQX020000001.1"/>
</dbReference>
<gene>
    <name evidence="2" type="ORF">HU742_016645</name>
    <name evidence="1" type="ORF">HU742_09320</name>
</gene>
<dbReference type="EMBL" id="JABWQX020000001">
    <property type="protein sequence ID" value="MBV4552774.1"/>
    <property type="molecule type" value="Genomic_DNA"/>
</dbReference>
<protein>
    <submittedName>
        <fullName evidence="1">Uncharacterized protein</fullName>
    </submittedName>
</protein>
<dbReference type="EMBL" id="JABWQX010000002">
    <property type="protein sequence ID" value="MBC3395404.1"/>
    <property type="molecule type" value="Genomic_DNA"/>
</dbReference>
<name>A0A923FM67_9PSED</name>
<accession>A0A923FM67</accession>